<feature type="compositionally biased region" description="Basic residues" evidence="9">
    <location>
        <begin position="946"/>
        <end position="960"/>
    </location>
</feature>
<feature type="transmembrane region" description="Helical" evidence="10">
    <location>
        <begin position="18"/>
        <end position="37"/>
    </location>
</feature>
<evidence type="ECO:0000256" key="4">
    <source>
        <dbReference type="ARBA" id="ARBA00022741"/>
    </source>
</evidence>
<feature type="compositionally biased region" description="Polar residues" evidence="9">
    <location>
        <begin position="811"/>
        <end position="822"/>
    </location>
</feature>
<accession>V5FRR7</accession>
<feature type="transmembrane region" description="Helical" evidence="10">
    <location>
        <begin position="339"/>
        <end position="357"/>
    </location>
</feature>
<dbReference type="PROSITE" id="PS00211">
    <property type="entry name" value="ABC_TRANSPORTER_1"/>
    <property type="match status" value="1"/>
</dbReference>
<dbReference type="Proteomes" id="UP000018001">
    <property type="component" value="Unassembled WGS sequence"/>
</dbReference>
<feature type="domain" description="ABC transporter" evidence="11">
    <location>
        <begin position="514"/>
        <end position="748"/>
    </location>
</feature>
<dbReference type="PROSITE" id="PS50929">
    <property type="entry name" value="ABC_TM1F"/>
    <property type="match status" value="1"/>
</dbReference>
<evidence type="ECO:0000256" key="2">
    <source>
        <dbReference type="ARBA" id="ARBA00022448"/>
    </source>
</evidence>
<dbReference type="InterPro" id="IPR017871">
    <property type="entry name" value="ABC_transporter-like_CS"/>
</dbReference>
<keyword evidence="4" id="KW-0547">Nucleotide-binding</keyword>
<evidence type="ECO:0000256" key="8">
    <source>
        <dbReference type="ARBA" id="ARBA00024363"/>
    </source>
</evidence>
<dbReference type="Pfam" id="PF00005">
    <property type="entry name" value="ABC_tran"/>
    <property type="match status" value="1"/>
</dbReference>
<dbReference type="OrthoDB" id="6500128at2759"/>
<dbReference type="InterPro" id="IPR011527">
    <property type="entry name" value="ABC1_TM_dom"/>
</dbReference>
<dbReference type="Gene3D" id="1.20.1560.10">
    <property type="entry name" value="ABC transporter type 1, transmembrane domain"/>
    <property type="match status" value="1"/>
</dbReference>
<dbReference type="GO" id="GO:0016887">
    <property type="term" value="F:ATP hydrolysis activity"/>
    <property type="evidence" value="ECO:0007669"/>
    <property type="project" value="InterPro"/>
</dbReference>
<keyword evidence="14" id="KW-1185">Reference proteome</keyword>
<protein>
    <recommendedName>
        <fullName evidence="15">Heavy metal tolerance protein</fullName>
    </recommendedName>
</protein>
<evidence type="ECO:0000256" key="9">
    <source>
        <dbReference type="SAM" id="MobiDB-lite"/>
    </source>
</evidence>
<feature type="compositionally biased region" description="Low complexity" evidence="9">
    <location>
        <begin position="757"/>
        <end position="770"/>
    </location>
</feature>
<dbReference type="PANTHER" id="PTHR24221:SF651">
    <property type="entry name" value="HEAVY METAL TOLERANCE PROTEIN"/>
    <property type="match status" value="1"/>
</dbReference>
<evidence type="ECO:0000313" key="13">
    <source>
        <dbReference type="EMBL" id="GAD94718.1"/>
    </source>
</evidence>
<feature type="transmembrane region" description="Helical" evidence="10">
    <location>
        <begin position="194"/>
        <end position="213"/>
    </location>
</feature>
<name>V5FRR7_BYSSN</name>
<keyword evidence="7 10" id="KW-0472">Membrane</keyword>
<reference evidence="14" key="1">
    <citation type="journal article" date="2014" name="Genome Announc.">
        <title>Draft genome sequence of the formaldehyde-resistant fungus Byssochlamys spectabilis No. 5 (anamorph Paecilomyces variotii No. 5) (NBRC109023).</title>
        <authorList>
            <person name="Oka T."/>
            <person name="Ekino K."/>
            <person name="Fukuda K."/>
            <person name="Nomura Y."/>
        </authorList>
    </citation>
    <scope>NUCLEOTIDE SEQUENCE [LARGE SCALE GENOMIC DNA]</scope>
    <source>
        <strain evidence="14">No. 5 / NBRC 109023</strain>
    </source>
</reference>
<dbReference type="PANTHER" id="PTHR24221">
    <property type="entry name" value="ATP-BINDING CASSETTE SUB-FAMILY B"/>
    <property type="match status" value="1"/>
</dbReference>
<comment type="caution">
    <text evidence="13">The sequence shown here is derived from an EMBL/GenBank/DDBJ whole genome shotgun (WGS) entry which is preliminary data.</text>
</comment>
<comment type="similarity">
    <text evidence="8">Belongs to the ABC transporter superfamily. ABCB family. Heavy Metal importer (TC 3.A.1.210) subfamily.</text>
</comment>
<dbReference type="HOGENOM" id="CLU_000604_6_2_1"/>
<dbReference type="InterPro" id="IPR003593">
    <property type="entry name" value="AAA+_ATPase"/>
</dbReference>
<dbReference type="Pfam" id="PF00664">
    <property type="entry name" value="ABC_membrane"/>
    <property type="match status" value="1"/>
</dbReference>
<evidence type="ECO:0000256" key="1">
    <source>
        <dbReference type="ARBA" id="ARBA00004141"/>
    </source>
</evidence>
<dbReference type="SMART" id="SM00382">
    <property type="entry name" value="AAA"/>
    <property type="match status" value="1"/>
</dbReference>
<dbReference type="FunFam" id="3.40.50.300:FF:000287">
    <property type="entry name" value="Multidrug ABC transporter ATP-binding protein"/>
    <property type="match status" value="1"/>
</dbReference>
<evidence type="ECO:0000256" key="3">
    <source>
        <dbReference type="ARBA" id="ARBA00022692"/>
    </source>
</evidence>
<dbReference type="eggNOG" id="KOG0056">
    <property type="taxonomic scope" value="Eukaryota"/>
</dbReference>
<keyword evidence="3 10" id="KW-0812">Transmembrane</keyword>
<feature type="region of interest" description="Disordered" evidence="9">
    <location>
        <begin position="757"/>
        <end position="839"/>
    </location>
</feature>
<sequence>MADAQTVQSKGFRLPIRILHSFLPLAVGVYFAVSYIISVLRKNDHGGKLRRGPIRKIVLWMISAVLTTYCLDSAALIYAAVSDNHGTIPQDHIVFSLSSVLLWIALIFGFVDYSSSIWYPFYGPWDPDTAPLRLVFAALFFFLLPLLHGAEDETGSFPQDAGKEGGPRKESEVLEDFMFLLPFFWPKTKPRLQLLYVGVGLCLVVDRVLNVLVPIQLGLITNILSKGSATVPWKEIIIFAALRFLDSSGGISAIRRYLWQPLENYTYHEISTAAFNKIMTLSSDFHDEKHSGSLWQTVSRGRSIRHVVDSVLFQIGPMIVDLVLAVSVLYYLFDAYMALITAAVFIFYLWSSSKILAKQKDKQRQMISAVEKEYDVLCESTSNWQTISYFNRIDYEKNHYSSAVKSHMKSSMTFTLWSNFESVAQSFLLIGGLTGACFLAAYQVAQGYKSVGSFVMLLSYWAQLSGPLRFFAHGFCNFALDMIDAEELVRLLRQEPTVHDRAGAKDLVLDRGEIAFNNVEFSYDGRRSILKDVSFHVHAGETVALVGETGGGKSTILKLILRFYDPESGSVTIDGQDICNVTLGSLRANIGVVPQDPALFHDTILNNIRYANPSATDEEIYDACKAVALHDKFLTFPDGYQTLVGERGVKLSGGELQRVAIARAIVRDPNIVLLDEATSSVDSNTEMQIQDSLGRLTAGRTTLIIAHRLSTVINADKILVIDAGKIVEEGPHEELLKRKDYYYRLWLHQSSQRPSIQSKSSCLRSSASRSNEGRPSRAGNGIDTMHEISLGSSRGSESDDLATDHEEYNGKINQTPKLSSKNFPDLRKDNSRVSSLKPDAPEFIPQRYHWTENTPSTAVYGHHTVMKSANDNSGNKDIGKENRREHAECDHELDANTQFSDTHTVTKRSNIEGTSSTTRPRVATVLGLQRVSNSSTVNMADISPSKAHKQKNKRISRKRLSKSEPLSFGQGN</sequence>
<feature type="region of interest" description="Disordered" evidence="9">
    <location>
        <begin position="934"/>
        <end position="972"/>
    </location>
</feature>
<keyword evidence="2" id="KW-0813">Transport</keyword>
<evidence type="ECO:0000259" key="12">
    <source>
        <dbReference type="PROSITE" id="PS50929"/>
    </source>
</evidence>
<proteinExistence type="inferred from homology"/>
<dbReference type="SUPFAM" id="SSF90123">
    <property type="entry name" value="ABC transporter transmembrane region"/>
    <property type="match status" value="1"/>
</dbReference>
<feature type="domain" description="ABC transmembrane type-1" evidence="12">
    <location>
        <begin position="197"/>
        <end position="480"/>
    </location>
</feature>
<dbReference type="GO" id="GO:0005774">
    <property type="term" value="C:vacuolar membrane"/>
    <property type="evidence" value="ECO:0007669"/>
    <property type="project" value="TreeGrafter"/>
</dbReference>
<gene>
    <name evidence="13" type="ORF">PVAR5_3347</name>
</gene>
<evidence type="ECO:0000313" key="14">
    <source>
        <dbReference type="Proteomes" id="UP000018001"/>
    </source>
</evidence>
<evidence type="ECO:0000256" key="10">
    <source>
        <dbReference type="SAM" id="Phobius"/>
    </source>
</evidence>
<comment type="subcellular location">
    <subcellularLocation>
        <location evidence="1">Membrane</location>
        <topology evidence="1">Multi-pass membrane protein</topology>
    </subcellularLocation>
</comment>
<keyword evidence="5" id="KW-0067">ATP-binding</keyword>
<dbReference type="EMBL" id="BAUL01000098">
    <property type="protein sequence ID" value="GAD94718.1"/>
    <property type="molecule type" value="Genomic_DNA"/>
</dbReference>
<dbReference type="PROSITE" id="PS50893">
    <property type="entry name" value="ABC_TRANSPORTER_2"/>
    <property type="match status" value="1"/>
</dbReference>
<dbReference type="GO" id="GO:0005524">
    <property type="term" value="F:ATP binding"/>
    <property type="evidence" value="ECO:0007669"/>
    <property type="project" value="UniProtKB-KW"/>
</dbReference>
<evidence type="ECO:0000256" key="7">
    <source>
        <dbReference type="ARBA" id="ARBA00023136"/>
    </source>
</evidence>
<evidence type="ECO:0008006" key="15">
    <source>
        <dbReference type="Google" id="ProtNLM"/>
    </source>
</evidence>
<dbReference type="Gene3D" id="3.40.50.300">
    <property type="entry name" value="P-loop containing nucleotide triphosphate hydrolases"/>
    <property type="match status" value="1"/>
</dbReference>
<feature type="transmembrane region" description="Helical" evidence="10">
    <location>
        <begin position="93"/>
        <end position="111"/>
    </location>
</feature>
<feature type="transmembrane region" description="Helical" evidence="10">
    <location>
        <begin position="132"/>
        <end position="150"/>
    </location>
</feature>
<feature type="transmembrane region" description="Helical" evidence="10">
    <location>
        <begin position="427"/>
        <end position="445"/>
    </location>
</feature>
<evidence type="ECO:0000256" key="6">
    <source>
        <dbReference type="ARBA" id="ARBA00022989"/>
    </source>
</evidence>
<dbReference type="AlphaFoldDB" id="V5FRR7"/>
<keyword evidence="6 10" id="KW-1133">Transmembrane helix</keyword>
<dbReference type="SUPFAM" id="SSF52540">
    <property type="entry name" value="P-loop containing nucleoside triphosphate hydrolases"/>
    <property type="match status" value="1"/>
</dbReference>
<dbReference type="CDD" id="cd18583">
    <property type="entry name" value="ABC_6TM_HMT1"/>
    <property type="match status" value="1"/>
</dbReference>
<evidence type="ECO:0000256" key="5">
    <source>
        <dbReference type="ARBA" id="ARBA00022840"/>
    </source>
</evidence>
<dbReference type="InterPro" id="IPR039421">
    <property type="entry name" value="Type_1_exporter"/>
</dbReference>
<dbReference type="InterPro" id="IPR003439">
    <property type="entry name" value="ABC_transporter-like_ATP-bd"/>
</dbReference>
<dbReference type="GO" id="GO:0140359">
    <property type="term" value="F:ABC-type transporter activity"/>
    <property type="evidence" value="ECO:0007669"/>
    <property type="project" value="InterPro"/>
</dbReference>
<dbReference type="InterPro" id="IPR027417">
    <property type="entry name" value="P-loop_NTPase"/>
</dbReference>
<dbReference type="InterPro" id="IPR036640">
    <property type="entry name" value="ABC1_TM_sf"/>
</dbReference>
<feature type="transmembrane region" description="Helical" evidence="10">
    <location>
        <begin position="57"/>
        <end position="81"/>
    </location>
</feature>
<dbReference type="InParanoid" id="V5FRR7"/>
<evidence type="ECO:0000259" key="11">
    <source>
        <dbReference type="PROSITE" id="PS50893"/>
    </source>
</evidence>
<organism evidence="13 14">
    <name type="scientific">Byssochlamys spectabilis (strain No. 5 / NBRC 109023)</name>
    <name type="common">Paecilomyces variotii</name>
    <dbReference type="NCBI Taxonomy" id="1356009"/>
    <lineage>
        <taxon>Eukaryota</taxon>
        <taxon>Fungi</taxon>
        <taxon>Dikarya</taxon>
        <taxon>Ascomycota</taxon>
        <taxon>Pezizomycotina</taxon>
        <taxon>Eurotiomycetes</taxon>
        <taxon>Eurotiomycetidae</taxon>
        <taxon>Eurotiales</taxon>
        <taxon>Thermoascaceae</taxon>
        <taxon>Paecilomyces</taxon>
    </lineage>
</organism>
<feature type="transmembrane region" description="Helical" evidence="10">
    <location>
        <begin position="451"/>
        <end position="472"/>
    </location>
</feature>